<evidence type="ECO:0000256" key="11">
    <source>
        <dbReference type="SAM" id="Phobius"/>
    </source>
</evidence>
<dbReference type="Pfam" id="PF02653">
    <property type="entry name" value="BPD_transp_2"/>
    <property type="match status" value="1"/>
</dbReference>
<keyword evidence="6 11" id="KW-0812">Transmembrane</keyword>
<comment type="subunit">
    <text evidence="2">The complex is composed of two ATP-binding proteins (LsrA), two transmembrane proteins (LsrC and LsrD) and a solute-binding protein (LsrB).</text>
</comment>
<evidence type="ECO:0000256" key="8">
    <source>
        <dbReference type="ARBA" id="ARBA00023136"/>
    </source>
</evidence>
<keyword evidence="8 11" id="KW-0472">Membrane</keyword>
<reference evidence="12 13" key="1">
    <citation type="submission" date="2019-08" db="EMBL/GenBank/DDBJ databases">
        <title>Bradyrhizobium hipponensis sp. nov., a rhizobium isolated from a Lupinus angustifolius root nodule in Tunisia.</title>
        <authorList>
            <person name="Off K."/>
            <person name="Rejili M."/>
            <person name="Mars M."/>
            <person name="Brachmann A."/>
            <person name="Marin M."/>
        </authorList>
    </citation>
    <scope>NUCLEOTIDE SEQUENCE [LARGE SCALE GENOMIC DNA]</scope>
    <source>
        <strain evidence="12 13">CTAW11</strain>
    </source>
</reference>
<evidence type="ECO:0000256" key="1">
    <source>
        <dbReference type="ARBA" id="ARBA00004651"/>
    </source>
</evidence>
<keyword evidence="13" id="KW-1185">Reference proteome</keyword>
<feature type="transmembrane region" description="Helical" evidence="11">
    <location>
        <begin position="304"/>
        <end position="323"/>
    </location>
</feature>
<comment type="caution">
    <text evidence="12">The sequence shown here is derived from an EMBL/GenBank/DDBJ whole genome shotgun (WGS) entry which is preliminary data.</text>
</comment>
<evidence type="ECO:0000256" key="9">
    <source>
        <dbReference type="ARBA" id="ARBA00025439"/>
    </source>
</evidence>
<comment type="function">
    <text evidence="9">Part of the ABC transporter complex LsrABCD involved in autoinducer 2 (AI-2) import. Probably responsible for the translocation of the substrate across the membrane.</text>
</comment>
<gene>
    <name evidence="12" type="ORF">FXB38_02550</name>
</gene>
<feature type="transmembrane region" description="Helical" evidence="11">
    <location>
        <begin position="172"/>
        <end position="193"/>
    </location>
</feature>
<sequence length="329" mass="34971">MSAMSEIPLPQIAKRVAPWWLLRHETMLALILFVALIILGALNNRFLTLDNLLNQGRLTTEVGLIALPMTFIIITGGIDLSVGSIVGLCAILLGYSWKTFGFPLPLAIAFTLVVGATAGFFNGVGITRLRVPPLIMTIATLALYRGLAEGISQARSVRGYPEWFYFIGQSDLFGVPAQLWLLLIAIVVAGIALDRTTFGRTLYAIGNNETAARFSGLPVDRAKLIIYTLSGLMAGLSAVVLVSRVTTTRSDMGIGYELDVIATVVLGGTSIFGGVGTIWGTVVGLAMIQLLKNGLALTGVKGDATIVVIGTVLILSTLVASLLQRRRGV</sequence>
<feature type="transmembrane region" description="Helical" evidence="11">
    <location>
        <begin position="62"/>
        <end position="95"/>
    </location>
</feature>
<dbReference type="AlphaFoldDB" id="A0A5S4X136"/>
<dbReference type="EMBL" id="VSSR01000005">
    <property type="protein sequence ID" value="TYL88018.1"/>
    <property type="molecule type" value="Genomic_DNA"/>
</dbReference>
<evidence type="ECO:0000256" key="5">
    <source>
        <dbReference type="ARBA" id="ARBA00022519"/>
    </source>
</evidence>
<dbReference type="PANTHER" id="PTHR32196:SF71">
    <property type="entry name" value="AUTOINDUCER 2 IMPORT SYSTEM PERMEASE PROTEIN LSRD"/>
    <property type="match status" value="1"/>
</dbReference>
<name>A0A5S4X136_9BRAD</name>
<feature type="transmembrane region" description="Helical" evidence="11">
    <location>
        <begin position="21"/>
        <end position="42"/>
    </location>
</feature>
<protein>
    <recommendedName>
        <fullName evidence="10">Autoinducer 2 import system permease protein LsrD</fullName>
    </recommendedName>
</protein>
<dbReference type="OrthoDB" id="7157592at2"/>
<dbReference type="PANTHER" id="PTHR32196">
    <property type="entry name" value="ABC TRANSPORTER PERMEASE PROTEIN YPHD-RELATED-RELATED"/>
    <property type="match status" value="1"/>
</dbReference>
<feature type="transmembrane region" description="Helical" evidence="11">
    <location>
        <begin position="224"/>
        <end position="246"/>
    </location>
</feature>
<evidence type="ECO:0000313" key="12">
    <source>
        <dbReference type="EMBL" id="TYL88018.1"/>
    </source>
</evidence>
<evidence type="ECO:0000256" key="7">
    <source>
        <dbReference type="ARBA" id="ARBA00022989"/>
    </source>
</evidence>
<dbReference type="GO" id="GO:0005886">
    <property type="term" value="C:plasma membrane"/>
    <property type="evidence" value="ECO:0007669"/>
    <property type="project" value="UniProtKB-SubCell"/>
</dbReference>
<dbReference type="CDD" id="cd06579">
    <property type="entry name" value="TM_PBP1_transp_AraH_like"/>
    <property type="match status" value="1"/>
</dbReference>
<feature type="transmembrane region" description="Helical" evidence="11">
    <location>
        <begin position="102"/>
        <end position="121"/>
    </location>
</feature>
<dbReference type="RefSeq" id="WP_148749196.1">
    <property type="nucleotide sequence ID" value="NZ_VSSR01000005.1"/>
</dbReference>
<keyword evidence="7 11" id="KW-1133">Transmembrane helix</keyword>
<evidence type="ECO:0000256" key="4">
    <source>
        <dbReference type="ARBA" id="ARBA00022475"/>
    </source>
</evidence>
<dbReference type="GO" id="GO:0022857">
    <property type="term" value="F:transmembrane transporter activity"/>
    <property type="evidence" value="ECO:0007669"/>
    <property type="project" value="InterPro"/>
</dbReference>
<keyword evidence="4" id="KW-1003">Cell membrane</keyword>
<evidence type="ECO:0000313" key="13">
    <source>
        <dbReference type="Proteomes" id="UP000324853"/>
    </source>
</evidence>
<evidence type="ECO:0000256" key="6">
    <source>
        <dbReference type="ARBA" id="ARBA00022692"/>
    </source>
</evidence>
<organism evidence="12 13">
    <name type="scientific">Bradyrhizobium cytisi</name>
    <dbReference type="NCBI Taxonomy" id="515489"/>
    <lineage>
        <taxon>Bacteria</taxon>
        <taxon>Pseudomonadati</taxon>
        <taxon>Pseudomonadota</taxon>
        <taxon>Alphaproteobacteria</taxon>
        <taxon>Hyphomicrobiales</taxon>
        <taxon>Nitrobacteraceae</taxon>
        <taxon>Bradyrhizobium</taxon>
    </lineage>
</organism>
<evidence type="ECO:0000256" key="10">
    <source>
        <dbReference type="ARBA" id="ARBA00039381"/>
    </source>
</evidence>
<feature type="transmembrane region" description="Helical" evidence="11">
    <location>
        <begin position="258"/>
        <end position="284"/>
    </location>
</feature>
<keyword evidence="3" id="KW-0813">Transport</keyword>
<keyword evidence="5" id="KW-0997">Cell inner membrane</keyword>
<dbReference type="Proteomes" id="UP000324853">
    <property type="component" value="Unassembled WGS sequence"/>
</dbReference>
<accession>A0A5S4X136</accession>
<evidence type="ECO:0000256" key="2">
    <source>
        <dbReference type="ARBA" id="ARBA00011262"/>
    </source>
</evidence>
<proteinExistence type="predicted"/>
<evidence type="ECO:0000256" key="3">
    <source>
        <dbReference type="ARBA" id="ARBA00022448"/>
    </source>
</evidence>
<comment type="subcellular location">
    <subcellularLocation>
        <location evidence="1">Cell membrane</location>
        <topology evidence="1">Multi-pass membrane protein</topology>
    </subcellularLocation>
</comment>
<dbReference type="InterPro" id="IPR001851">
    <property type="entry name" value="ABC_transp_permease"/>
</dbReference>